<dbReference type="InterPro" id="IPR050922">
    <property type="entry name" value="LytR/CpsA/Psr_CW_biosynth"/>
</dbReference>
<dbReference type="NCBIfam" id="TIGR00350">
    <property type="entry name" value="lytR_cpsA_psr"/>
    <property type="match status" value="1"/>
</dbReference>
<protein>
    <submittedName>
        <fullName evidence="6">LytR family transcriptional regulator</fullName>
    </submittedName>
</protein>
<comment type="caution">
    <text evidence="6">The sequence shown here is derived from an EMBL/GenBank/DDBJ whole genome shotgun (WGS) entry which is preliminary data.</text>
</comment>
<dbReference type="PANTHER" id="PTHR33392:SF6">
    <property type="entry name" value="POLYISOPRENYL-TEICHOIC ACID--PEPTIDOGLYCAN TEICHOIC ACID TRANSFERASE TAGU"/>
    <property type="match status" value="1"/>
</dbReference>
<evidence type="ECO:0000256" key="1">
    <source>
        <dbReference type="ARBA" id="ARBA00006068"/>
    </source>
</evidence>
<dbReference type="OrthoDB" id="9782542at2"/>
<dbReference type="AlphaFoldDB" id="A0A541BPU6"/>
<feature type="domain" description="Cell envelope-related transcriptional attenuator" evidence="4">
    <location>
        <begin position="118"/>
        <end position="282"/>
    </location>
</feature>
<feature type="domain" description="LytR/CpsA/Psr regulator C-terminal" evidence="5">
    <location>
        <begin position="403"/>
        <end position="487"/>
    </location>
</feature>
<feature type="transmembrane region" description="Helical" evidence="3">
    <location>
        <begin position="35"/>
        <end position="59"/>
    </location>
</feature>
<keyword evidence="7" id="KW-1185">Reference proteome</keyword>
<comment type="similarity">
    <text evidence="1">Belongs to the LytR/CpsA/Psr (LCP) family.</text>
</comment>
<dbReference type="InterPro" id="IPR004474">
    <property type="entry name" value="LytR_CpsA_psr"/>
</dbReference>
<evidence type="ECO:0000259" key="4">
    <source>
        <dbReference type="Pfam" id="PF03816"/>
    </source>
</evidence>
<gene>
    <name evidence="6" type="ORF">FK531_06265</name>
</gene>
<evidence type="ECO:0000313" key="6">
    <source>
        <dbReference type="EMBL" id="TQF74366.1"/>
    </source>
</evidence>
<dbReference type="Proteomes" id="UP000316256">
    <property type="component" value="Unassembled WGS sequence"/>
</dbReference>
<evidence type="ECO:0000256" key="2">
    <source>
        <dbReference type="SAM" id="MobiDB-lite"/>
    </source>
</evidence>
<dbReference type="Pfam" id="PF03816">
    <property type="entry name" value="LytR_cpsA_psr"/>
    <property type="match status" value="1"/>
</dbReference>
<evidence type="ECO:0000259" key="5">
    <source>
        <dbReference type="Pfam" id="PF13399"/>
    </source>
</evidence>
<keyword evidence="3" id="KW-0472">Membrane</keyword>
<accession>A0A541BPU6</accession>
<name>A0A541BPU6_9NOCA</name>
<dbReference type="Pfam" id="PF13399">
    <property type="entry name" value="LytR_C"/>
    <property type="match status" value="1"/>
</dbReference>
<dbReference type="EMBL" id="VIGH01000002">
    <property type="protein sequence ID" value="TQF74366.1"/>
    <property type="molecule type" value="Genomic_DNA"/>
</dbReference>
<reference evidence="6 7" key="1">
    <citation type="submission" date="2019-06" db="EMBL/GenBank/DDBJ databases">
        <title>Rhodococcus spaelei sp. nov., isolated from a cave.</title>
        <authorList>
            <person name="Lee S.D."/>
        </authorList>
    </citation>
    <scope>NUCLEOTIDE SEQUENCE [LARGE SCALE GENOMIC DNA]</scope>
    <source>
        <strain evidence="6 7">C9-5</strain>
    </source>
</reference>
<keyword evidence="3" id="KW-0812">Transmembrane</keyword>
<dbReference type="InterPro" id="IPR027381">
    <property type="entry name" value="LytR/CpsA/Psr_C"/>
</dbReference>
<dbReference type="PANTHER" id="PTHR33392">
    <property type="entry name" value="POLYISOPRENYL-TEICHOIC ACID--PEPTIDOGLYCAN TEICHOIC ACID TRANSFERASE TAGU"/>
    <property type="match status" value="1"/>
</dbReference>
<keyword evidence="3" id="KW-1133">Transmembrane helix</keyword>
<sequence>MYRAEPEVVSPADDAAPALTRLVASKRRKQKRLRVIGRSAVAMVAVLALVLTGVVWGYLRATDNGFLQVAALDPDSTDVVDPGGQYGDETYLIVGTDSRAGANGGVGAGSVADAEGSRSDTVILVNVPANRSRVVAVSFPRDLDIVRPSCQAWDNDKGEYTSEINPGADNDKLNSAYAFGGPKCLVKVIQKMSGLKIGHFIGMDFSGFESMVDQVGGVQVCVNAPLIDDELGTVLATAGKQTVNGATALNYVRARKVEAEGNGDYGRIKRQQMFLSSLLRSALSNKVLFDPGKLNGFINAFTRDTFVQNVDTKSLVTLGRSLQKVDAGAVTFLTVPTAGTNELGNEIPRLEDIHSIFQAIIDDEPLPGESRKADAAKASTTSTPPTAVTPAPAPSLLALSPARVSIQVSNASGVTGVAAQAASSLGAHGFQIYSVGNYTGISGATLVRYGPGQEAEAATVAAAIPGALLQETSDLGAIVDVVLGSGFSGKVSTPPTVGSALHPTVAPKSTVVSGTTIEELPPDLSFTNAADDSCA</sequence>
<proteinExistence type="inferred from homology"/>
<feature type="compositionally biased region" description="Low complexity" evidence="2">
    <location>
        <begin position="376"/>
        <end position="393"/>
    </location>
</feature>
<dbReference type="Gene3D" id="3.40.630.190">
    <property type="entry name" value="LCP protein"/>
    <property type="match status" value="1"/>
</dbReference>
<feature type="region of interest" description="Disordered" evidence="2">
    <location>
        <begin position="366"/>
        <end position="393"/>
    </location>
</feature>
<evidence type="ECO:0000256" key="3">
    <source>
        <dbReference type="SAM" id="Phobius"/>
    </source>
</evidence>
<dbReference type="Gene3D" id="3.30.70.2390">
    <property type="match status" value="1"/>
</dbReference>
<organism evidence="6 7">
    <name type="scientific">Rhodococcus spelaei</name>
    <dbReference type="NCBI Taxonomy" id="2546320"/>
    <lineage>
        <taxon>Bacteria</taxon>
        <taxon>Bacillati</taxon>
        <taxon>Actinomycetota</taxon>
        <taxon>Actinomycetes</taxon>
        <taxon>Mycobacteriales</taxon>
        <taxon>Nocardiaceae</taxon>
        <taxon>Rhodococcus</taxon>
    </lineage>
</organism>
<evidence type="ECO:0000313" key="7">
    <source>
        <dbReference type="Proteomes" id="UP000316256"/>
    </source>
</evidence>